<dbReference type="SUPFAM" id="SSF49599">
    <property type="entry name" value="TRAF domain-like"/>
    <property type="match status" value="2"/>
</dbReference>
<dbReference type="InterPro" id="IPR012227">
    <property type="entry name" value="TNF_rcpt-assoc_TRAF_met"/>
</dbReference>
<evidence type="ECO:0000256" key="2">
    <source>
        <dbReference type="ARBA" id="ARBA00022490"/>
    </source>
</evidence>
<dbReference type="SUPFAM" id="SSF57850">
    <property type="entry name" value="RING/U-box"/>
    <property type="match status" value="1"/>
</dbReference>
<evidence type="ECO:0000256" key="5">
    <source>
        <dbReference type="ARBA" id="ARBA00022771"/>
    </source>
</evidence>
<dbReference type="Pfam" id="PF21355">
    <property type="entry name" value="TRAF-mep_MATH"/>
    <property type="match status" value="1"/>
</dbReference>
<dbReference type="Gene3D" id="3.30.40.10">
    <property type="entry name" value="Zinc/RING finger domain, C3HC4 (zinc finger)"/>
    <property type="match status" value="2"/>
</dbReference>
<evidence type="ECO:0000259" key="9">
    <source>
        <dbReference type="PROSITE" id="PS50144"/>
    </source>
</evidence>
<evidence type="ECO:0000313" key="12">
    <source>
        <dbReference type="Proteomes" id="UP001159405"/>
    </source>
</evidence>
<keyword evidence="6 7" id="KW-0862">Zinc</keyword>
<name>A0ABN8N2K6_9CNID</name>
<dbReference type="PANTHER" id="PTHR10131">
    <property type="entry name" value="TNF RECEPTOR ASSOCIATED FACTOR"/>
    <property type="match status" value="1"/>
</dbReference>
<evidence type="ECO:0008006" key="13">
    <source>
        <dbReference type="Google" id="ProtNLM"/>
    </source>
</evidence>
<evidence type="ECO:0000256" key="1">
    <source>
        <dbReference type="ARBA" id="ARBA00004496"/>
    </source>
</evidence>
<dbReference type="InterPro" id="IPR002083">
    <property type="entry name" value="MATH/TRAF_dom"/>
</dbReference>
<dbReference type="InterPro" id="IPR049342">
    <property type="entry name" value="TRAF1-6_MATH_dom"/>
</dbReference>
<dbReference type="InterPro" id="IPR001293">
    <property type="entry name" value="Znf_TRAF"/>
</dbReference>
<comment type="caution">
    <text evidence="11">The sequence shown here is derived from an EMBL/GenBank/DDBJ whole genome shotgun (WGS) entry which is preliminary data.</text>
</comment>
<dbReference type="Pfam" id="PF02176">
    <property type="entry name" value="zf-TRAF"/>
    <property type="match status" value="1"/>
</dbReference>
<dbReference type="EMBL" id="CALNXK010000009">
    <property type="protein sequence ID" value="CAH3041488.1"/>
    <property type="molecule type" value="Genomic_DNA"/>
</dbReference>
<keyword evidence="4" id="KW-0677">Repeat</keyword>
<dbReference type="PROSITE" id="PS50144">
    <property type="entry name" value="MATH"/>
    <property type="match status" value="1"/>
</dbReference>
<feature type="domain" description="TRAF-type" evidence="10">
    <location>
        <begin position="104"/>
        <end position="158"/>
    </location>
</feature>
<dbReference type="PROSITE" id="PS50145">
    <property type="entry name" value="ZF_TRAF"/>
    <property type="match status" value="1"/>
</dbReference>
<proteinExistence type="predicted"/>
<dbReference type="PANTHER" id="PTHR10131:SF138">
    <property type="entry name" value="RE66324P"/>
    <property type="match status" value="1"/>
</dbReference>
<reference evidence="11 12" key="1">
    <citation type="submission" date="2022-05" db="EMBL/GenBank/DDBJ databases">
        <authorList>
            <consortium name="Genoscope - CEA"/>
            <person name="William W."/>
        </authorList>
    </citation>
    <scope>NUCLEOTIDE SEQUENCE [LARGE SCALE GENOMIC DNA]</scope>
</reference>
<organism evidence="11 12">
    <name type="scientific">Porites lobata</name>
    <dbReference type="NCBI Taxonomy" id="104759"/>
    <lineage>
        <taxon>Eukaryota</taxon>
        <taxon>Metazoa</taxon>
        <taxon>Cnidaria</taxon>
        <taxon>Anthozoa</taxon>
        <taxon>Hexacorallia</taxon>
        <taxon>Scleractinia</taxon>
        <taxon>Fungiina</taxon>
        <taxon>Poritidae</taxon>
        <taxon>Porites</taxon>
    </lineage>
</organism>
<dbReference type="InterPro" id="IPR008974">
    <property type="entry name" value="TRAF-like"/>
</dbReference>
<dbReference type="InterPro" id="IPR017907">
    <property type="entry name" value="Znf_RING_CS"/>
</dbReference>
<accession>A0ABN8N2K6</accession>
<sequence>MPGYSLATSDKESIDHKYLCNSCGLLLREAMQTACGHFYCKSCLGNLFTDGCFSLICLQDQVEWNQNEVFPDNFMRREVQAFVVSCTFKDEGCQWKGKVRHLEAHTSNCEFMKIPCDHFECGMFVKKADLPQHLETECKCRPETCGFCKKQIRLDKMKLHHEKECPAYPVVCEKCNKDGIPRAKLSAHQNLVVGDCDGNQIGRSNTEVFNHNDTLVLEALVTRDRRIMPRSPHITTDSGVIWHIISLIQRSAKETEGVQEQLREYCEGVTSLNRKKGSGNSSAASPSTADYEAIITHLRSQIEISEEEIQSLREQLREHGERIASLGRQVALGNSSGVCSSAQVSGDSAGSVPNSDITRRGRNLENRTADLEALSAGNEREIEATNSRVDYIERTLADRSVTLANLEEKLMQLEFPSYDGQLLWKITEFARRRNEAVSGQNVFFYSPCFYTSRYGYKMCARIYLNGDGMGLGTHISVFFVVMRGQNDVILRWPFRQMVTFMLLDQDNVEHVIDTLTPDPSSSSFQRPRRETNIASGCPTFCSLTELTNHAYVRDDAMFLKIIVDTTDL</sequence>
<dbReference type="InterPro" id="IPR013083">
    <property type="entry name" value="Znf_RING/FYVE/PHD"/>
</dbReference>
<keyword evidence="8" id="KW-0175">Coiled coil</keyword>
<dbReference type="PIRSF" id="PIRSF015614">
    <property type="entry name" value="TRAF"/>
    <property type="match status" value="1"/>
</dbReference>
<evidence type="ECO:0000256" key="4">
    <source>
        <dbReference type="ARBA" id="ARBA00022737"/>
    </source>
</evidence>
<evidence type="ECO:0000256" key="8">
    <source>
        <dbReference type="SAM" id="Coils"/>
    </source>
</evidence>
<evidence type="ECO:0000256" key="6">
    <source>
        <dbReference type="ARBA" id="ARBA00022833"/>
    </source>
</evidence>
<dbReference type="SMART" id="SM00061">
    <property type="entry name" value="MATH"/>
    <property type="match status" value="1"/>
</dbReference>
<keyword evidence="5 7" id="KW-0863">Zinc-finger</keyword>
<gene>
    <name evidence="11" type="ORF">PLOB_00048273</name>
</gene>
<keyword evidence="2" id="KW-0963">Cytoplasm</keyword>
<keyword evidence="12" id="KW-1185">Reference proteome</keyword>
<dbReference type="Gene3D" id="2.60.210.10">
    <property type="entry name" value="Apoptosis, Tumor Necrosis Factor Receptor Associated Protein 2, Chain A"/>
    <property type="match status" value="1"/>
</dbReference>
<comment type="subcellular location">
    <subcellularLocation>
        <location evidence="1">Cytoplasm</location>
    </subcellularLocation>
</comment>
<evidence type="ECO:0000259" key="10">
    <source>
        <dbReference type="PROSITE" id="PS50145"/>
    </source>
</evidence>
<feature type="coiled-coil region" evidence="8">
    <location>
        <begin position="295"/>
        <end position="329"/>
    </location>
</feature>
<feature type="zinc finger region" description="TRAF-type" evidence="7">
    <location>
        <begin position="104"/>
        <end position="158"/>
    </location>
</feature>
<evidence type="ECO:0000256" key="7">
    <source>
        <dbReference type="PROSITE-ProRule" id="PRU00207"/>
    </source>
</evidence>
<dbReference type="Proteomes" id="UP001159405">
    <property type="component" value="Unassembled WGS sequence"/>
</dbReference>
<evidence type="ECO:0000313" key="11">
    <source>
        <dbReference type="EMBL" id="CAH3041488.1"/>
    </source>
</evidence>
<dbReference type="PROSITE" id="PS00518">
    <property type="entry name" value="ZF_RING_1"/>
    <property type="match status" value="1"/>
</dbReference>
<keyword evidence="3 7" id="KW-0479">Metal-binding</keyword>
<feature type="domain" description="MATH" evidence="9">
    <location>
        <begin position="419"/>
        <end position="563"/>
    </location>
</feature>
<protein>
    <recommendedName>
        <fullName evidence="13">TNF receptor-associated factor 2</fullName>
    </recommendedName>
</protein>
<evidence type="ECO:0000256" key="3">
    <source>
        <dbReference type="ARBA" id="ARBA00022723"/>
    </source>
</evidence>